<dbReference type="PROSITE" id="PS00674">
    <property type="entry name" value="AAA"/>
    <property type="match status" value="1"/>
</dbReference>
<evidence type="ECO:0000313" key="4">
    <source>
        <dbReference type="Proteomes" id="UP000634667"/>
    </source>
</evidence>
<reference evidence="4" key="1">
    <citation type="journal article" date="2019" name="Int. J. Syst. Evol. Microbiol.">
        <title>The Global Catalogue of Microorganisms (GCM) 10K type strain sequencing project: providing services to taxonomists for standard genome sequencing and annotation.</title>
        <authorList>
            <consortium name="The Broad Institute Genomics Platform"/>
            <consortium name="The Broad Institute Genome Sequencing Center for Infectious Disease"/>
            <person name="Wu L."/>
            <person name="Ma J."/>
        </authorList>
    </citation>
    <scope>NUCLEOTIDE SEQUENCE [LARGE SCALE GENOMIC DNA]</scope>
    <source>
        <strain evidence="4">KCTC 23723</strain>
    </source>
</reference>
<sequence length="1380" mass="155448">MKTIQDYFQDLHQKANQKVFTRFQLQLDGKKIPQDILASKPIFSPIYNLIIASVFFESKLFDASDMLLEFSYKPAEALGCEVLLHFDDEPEVEKFLNYRSVHLNQLEDNFLQYCYELFERDTSLFGQLTLSGNEPDLDIALRALRVFLLLFCSDKYRALGWGKTTYNKIEFEILGEPQLSVTGIRNDLVLFLSKPEQFSQCLSQISGSINQSLPFSPNGYSAGLSSWSKILEEEIDAYQLQERETFEPKSSDDVSLDFLFTDDDIEAEATSQPYVQHKRVHKVPPVIVFPNDNLFQTFLYHLAFAKIGRLFVAGEIQIDKLFEAKSEEMRWQDVVMATLFNAKLTEALAVLTKRTAATLIYPQAVYQLIEKLPNYIPVRTFDYPNYGGTVHYFALLNKFKSDVEASLLKLLRNTGFSTSVTTTPEMLQNLWRFFATQDDPLLQEFLALNPPGVLSEISNKNQRIAAFLKERVKGQSEALRQVMNADMWSHFKTRGGLRQIFTFLGPSGVGKTHLAKQYVNALSEIEGTGYRFITFNMENFSDERAQMSLVGSGIQFNDAATGSLTYFVSIHPRSVILFDEIEKAHPYVIQLLLTLLDSGVMMDETTRQQVDFSQCIVIFTSNLGHSIFEAAKDIGALDIFDVLRQAKQPGRETSALSPELVNRLASGVAVRFKPLNTHSMLSIAKQHVAALDADDDGIFDYQLRDDFAAMLLLTQLPSPVVRAIGSKCAQLLTEAKQKVFTSSLTSSELDALRELRLEVEPSCFARPVGGQLLAINLAQQELLSLKAGLYEYQVESVESLHEEQRKLQKKKVEAVFLNTAGLDEAAVNTQRRLIQRYYPESIFIVIDSTPEHNALAEDIWLALTPEQLLASINYIKLLLGVHWRLMAAKNKQQAFSYQLQLKEIAGSRVCFSITEPQFTSQISVARAVEGVQGLMLERPDVRLSDVVGLQRAKIQLTRVLQWLKEPERLSSQNVGFPAGLLLTGPPGTGKTMLAKALAGEADLPFISLSVSELLSQYVNGSAIKIDEAFKQASDIAPCILFIDEIDSIAMKRSEKESSQNNAVNALLMHLDGIQKRAEPIFVLAATNHIDFLDSAVVRSGRLDEIVYCDLPDRSAREAFFKHFAKKYQLTVMETSLSLYVDLTRGMSGADIDKLFRTYLYTLASSDEYLNAEFRTISDEVMRHVITETRYGAINQQQNLTDEGKLQTAWHEAGHLLASKILLPNHKIDFATIEPRNKALGFVAISRDDNLGAMTESEVRAQIAVCLAGREAERLQLSDYDVSAGAVSDIERATQLAYHAVCFYGLDTELGQINLKEISALTYSPKIHELAEERVRAWLGEGQQYAREILLKHQQRLQQLAELLYQKESLYADEIEAVFPQ</sequence>
<evidence type="ECO:0000313" key="3">
    <source>
        <dbReference type="EMBL" id="GGW54553.1"/>
    </source>
</evidence>
<dbReference type="PANTHER" id="PTHR23076">
    <property type="entry name" value="METALLOPROTEASE M41 FTSH"/>
    <property type="match status" value="1"/>
</dbReference>
<feature type="domain" description="AAA+ ATPase" evidence="2">
    <location>
        <begin position="497"/>
        <end position="650"/>
    </location>
</feature>
<dbReference type="InterPro" id="IPR027417">
    <property type="entry name" value="P-loop_NTPase"/>
</dbReference>
<dbReference type="InterPro" id="IPR003593">
    <property type="entry name" value="AAA+_ATPase"/>
</dbReference>
<dbReference type="Pfam" id="PF07724">
    <property type="entry name" value="AAA_2"/>
    <property type="match status" value="1"/>
</dbReference>
<keyword evidence="1" id="KW-0067">ATP-binding</keyword>
<dbReference type="InterPro" id="IPR000642">
    <property type="entry name" value="Peptidase_M41"/>
</dbReference>
<feature type="domain" description="AAA+ ATPase" evidence="2">
    <location>
        <begin position="976"/>
        <end position="1112"/>
    </location>
</feature>
<dbReference type="PRINTS" id="PR00300">
    <property type="entry name" value="CLPPROTEASEA"/>
</dbReference>
<dbReference type="Pfam" id="PF01434">
    <property type="entry name" value="Peptidase_M41"/>
    <property type="match status" value="1"/>
</dbReference>
<evidence type="ECO:0000256" key="1">
    <source>
        <dbReference type="RuleBase" id="RU003651"/>
    </source>
</evidence>
<dbReference type="InterPro" id="IPR001270">
    <property type="entry name" value="ClpA/B"/>
</dbReference>
<proteinExistence type="inferred from homology"/>
<dbReference type="InterPro" id="IPR037219">
    <property type="entry name" value="Peptidase_M41-like"/>
</dbReference>
<dbReference type="Gene3D" id="3.40.50.300">
    <property type="entry name" value="P-loop containing nucleotide triphosphate hydrolases"/>
    <property type="match status" value="2"/>
</dbReference>
<dbReference type="SMART" id="SM00382">
    <property type="entry name" value="AAA"/>
    <property type="match status" value="2"/>
</dbReference>
<dbReference type="InterPro" id="IPR003960">
    <property type="entry name" value="ATPase_AAA_CS"/>
</dbReference>
<dbReference type="EMBL" id="BMYR01000003">
    <property type="protein sequence ID" value="GGW54553.1"/>
    <property type="molecule type" value="Genomic_DNA"/>
</dbReference>
<comment type="caution">
    <text evidence="3">The sequence shown here is derived from an EMBL/GenBank/DDBJ whole genome shotgun (WGS) entry which is preliminary data.</text>
</comment>
<dbReference type="Gene3D" id="1.10.8.60">
    <property type="match status" value="1"/>
</dbReference>
<keyword evidence="4" id="KW-1185">Reference proteome</keyword>
<dbReference type="Proteomes" id="UP000634667">
    <property type="component" value="Unassembled WGS sequence"/>
</dbReference>
<dbReference type="Gene3D" id="1.20.58.760">
    <property type="entry name" value="Peptidase M41"/>
    <property type="match status" value="1"/>
</dbReference>
<protein>
    <recommendedName>
        <fullName evidence="2">AAA+ ATPase domain-containing protein</fullName>
    </recommendedName>
</protein>
<dbReference type="InterPro" id="IPR003959">
    <property type="entry name" value="ATPase_AAA_core"/>
</dbReference>
<dbReference type="SUPFAM" id="SSF52540">
    <property type="entry name" value="P-loop containing nucleoside triphosphate hydrolases"/>
    <property type="match status" value="2"/>
</dbReference>
<comment type="similarity">
    <text evidence="1">Belongs to the AAA ATPase family.</text>
</comment>
<name>A0ABQ2WG40_9ALTE</name>
<dbReference type="SUPFAM" id="SSF140990">
    <property type="entry name" value="FtsH protease domain-like"/>
    <property type="match status" value="1"/>
</dbReference>
<evidence type="ECO:0000259" key="2">
    <source>
        <dbReference type="SMART" id="SM00382"/>
    </source>
</evidence>
<dbReference type="PANTHER" id="PTHR23076:SF97">
    <property type="entry name" value="ATP-DEPENDENT ZINC METALLOPROTEASE YME1L1"/>
    <property type="match status" value="1"/>
</dbReference>
<keyword evidence="1" id="KW-0547">Nucleotide-binding</keyword>
<accession>A0ABQ2WG40</accession>
<dbReference type="RefSeq" id="WP_189480798.1">
    <property type="nucleotide sequence ID" value="NZ_BMYR01000003.1"/>
</dbReference>
<dbReference type="Pfam" id="PF00004">
    <property type="entry name" value="AAA"/>
    <property type="match status" value="1"/>
</dbReference>
<organism evidence="3 4">
    <name type="scientific">Alishewanella tabrizica</name>
    <dbReference type="NCBI Taxonomy" id="671278"/>
    <lineage>
        <taxon>Bacteria</taxon>
        <taxon>Pseudomonadati</taxon>
        <taxon>Pseudomonadota</taxon>
        <taxon>Gammaproteobacteria</taxon>
        <taxon>Alteromonadales</taxon>
        <taxon>Alteromonadaceae</taxon>
        <taxon>Alishewanella</taxon>
    </lineage>
</organism>
<gene>
    <name evidence="3" type="ORF">GCM10008111_08140</name>
</gene>